<feature type="domain" description="Putative DNA-binding" evidence="1">
    <location>
        <begin position="10"/>
        <end position="95"/>
    </location>
</feature>
<feature type="domain" description="NGO1945-like C-terminal" evidence="2">
    <location>
        <begin position="148"/>
        <end position="244"/>
    </location>
</feature>
<name>A0ABV4BEA0_9GAMM</name>
<dbReference type="GO" id="GO:0003677">
    <property type="term" value="F:DNA binding"/>
    <property type="evidence" value="ECO:0007669"/>
    <property type="project" value="UniProtKB-KW"/>
</dbReference>
<dbReference type="InterPro" id="IPR044922">
    <property type="entry name" value="DUF2063_N_sf"/>
</dbReference>
<sequence>MPDPTPLAAQQRAFAAHLRDPAHMPPPADIEDRRLAIYRDLVFNNVSSLLAGNFPRLREALNKGHWDDLIRDFFVRHRARTPLFPQLAGEFLDFLQGPRAADPRDPPFLLELAHYEWVELVLEISEETPDLSRVDPDGDLLVGHPVVSPLAWNLTYRYPVHRLLPATAAEVTPGEPTHLVLYRTAEERVAVLEINAVTQALLIRLDEPPPRSGRALLEEIAAELGHPQPQQVIAFGAGLLADLRDRGVVLGTSR</sequence>
<evidence type="ECO:0000259" key="1">
    <source>
        <dbReference type="Pfam" id="PF09836"/>
    </source>
</evidence>
<organism evidence="3 4">
    <name type="scientific">Thioalkalicoccus limnaeus</name>
    <dbReference type="NCBI Taxonomy" id="120681"/>
    <lineage>
        <taxon>Bacteria</taxon>
        <taxon>Pseudomonadati</taxon>
        <taxon>Pseudomonadota</taxon>
        <taxon>Gammaproteobacteria</taxon>
        <taxon>Chromatiales</taxon>
        <taxon>Chromatiaceae</taxon>
        <taxon>Thioalkalicoccus</taxon>
    </lineage>
</organism>
<reference evidence="3 4" key="1">
    <citation type="submission" date="2024-05" db="EMBL/GenBank/DDBJ databases">
        <title>Genome Sequence and Characterization of the New Strain Purple Sulfur Bacterium of Genus Thioalkalicoccus.</title>
        <authorList>
            <person name="Bryantseva I.A."/>
            <person name="Kyndt J.A."/>
            <person name="Imhoff J.F."/>
        </authorList>
    </citation>
    <scope>NUCLEOTIDE SEQUENCE [LARGE SCALE GENOMIC DNA]</scope>
    <source>
        <strain evidence="3 4">Um2</strain>
    </source>
</reference>
<keyword evidence="3" id="KW-0238">DNA-binding</keyword>
<dbReference type="Gene3D" id="3.90.930.50">
    <property type="match status" value="1"/>
</dbReference>
<dbReference type="Proteomes" id="UP001564408">
    <property type="component" value="Unassembled WGS sequence"/>
</dbReference>
<evidence type="ECO:0000259" key="2">
    <source>
        <dbReference type="Pfam" id="PF22106"/>
    </source>
</evidence>
<evidence type="ECO:0000313" key="3">
    <source>
        <dbReference type="EMBL" id="MEY6431843.1"/>
    </source>
</evidence>
<dbReference type="Pfam" id="PF22106">
    <property type="entry name" value="NGO1945_C"/>
    <property type="match status" value="1"/>
</dbReference>
<proteinExistence type="predicted"/>
<evidence type="ECO:0000313" key="4">
    <source>
        <dbReference type="Proteomes" id="UP001564408"/>
    </source>
</evidence>
<dbReference type="Pfam" id="PF09836">
    <property type="entry name" value="DUF2063"/>
    <property type="match status" value="1"/>
</dbReference>
<gene>
    <name evidence="3" type="ORF">ABC977_05395</name>
</gene>
<dbReference type="Gene3D" id="1.10.150.690">
    <property type="entry name" value="DUF2063"/>
    <property type="match status" value="1"/>
</dbReference>
<keyword evidence="4" id="KW-1185">Reference proteome</keyword>
<dbReference type="InterPro" id="IPR054098">
    <property type="entry name" value="NGO1945-like_C"/>
</dbReference>
<protein>
    <submittedName>
        <fullName evidence="3">DNA-binding domain-containing protein</fullName>
    </submittedName>
</protein>
<dbReference type="InterPro" id="IPR018640">
    <property type="entry name" value="DUF2063"/>
</dbReference>
<dbReference type="RefSeq" id="WP_369666222.1">
    <property type="nucleotide sequence ID" value="NZ_JBDKXB010000004.1"/>
</dbReference>
<accession>A0ABV4BEA0</accession>
<dbReference type="EMBL" id="JBDKXB010000004">
    <property type="protein sequence ID" value="MEY6431843.1"/>
    <property type="molecule type" value="Genomic_DNA"/>
</dbReference>
<comment type="caution">
    <text evidence="3">The sequence shown here is derived from an EMBL/GenBank/DDBJ whole genome shotgun (WGS) entry which is preliminary data.</text>
</comment>